<accession>A0A2I1DXP1</accession>
<dbReference type="VEuPathDB" id="FungiDB:RhiirA1_468986"/>
<reference evidence="1 2" key="2">
    <citation type="submission" date="2017-10" db="EMBL/GenBank/DDBJ databases">
        <title>Genome analyses suggest a sexual origin of heterokaryosis in a supposedly ancient asexual fungus.</title>
        <authorList>
            <person name="Corradi N."/>
            <person name="Sedzielewska K."/>
            <person name="Noel J."/>
            <person name="Charron P."/>
            <person name="Farinelli L."/>
            <person name="Marton T."/>
            <person name="Kruger M."/>
            <person name="Pelin A."/>
            <person name="Brachmann A."/>
            <person name="Corradi N."/>
        </authorList>
    </citation>
    <scope>NUCLEOTIDE SEQUENCE [LARGE SCALE GENOMIC DNA]</scope>
    <source>
        <strain evidence="1 2">A1</strain>
    </source>
</reference>
<comment type="caution">
    <text evidence="1">The sequence shown here is derived from an EMBL/GenBank/DDBJ whole genome shotgun (WGS) entry which is preliminary data.</text>
</comment>
<evidence type="ECO:0000313" key="2">
    <source>
        <dbReference type="Proteomes" id="UP000232688"/>
    </source>
</evidence>
<dbReference type="VEuPathDB" id="FungiDB:RhiirFUN_023700"/>
<reference evidence="1 2" key="1">
    <citation type="submission" date="2017-10" db="EMBL/GenBank/DDBJ databases">
        <title>Extensive intraspecific genome diversity in a model arbuscular mycorrhizal fungus.</title>
        <authorList>
            <person name="Chen E.C.H."/>
            <person name="Morin E."/>
            <person name="Baudet D."/>
            <person name="Noel J."/>
            <person name="Ndikumana S."/>
            <person name="Charron P."/>
            <person name="St-Onge C."/>
            <person name="Giorgi J."/>
            <person name="Grigoriev I.V."/>
            <person name="Roux C."/>
            <person name="Martin F.M."/>
            <person name="Corradi N."/>
        </authorList>
    </citation>
    <scope>NUCLEOTIDE SEQUENCE [LARGE SCALE GENOMIC DNA]</scope>
    <source>
        <strain evidence="1 2">A1</strain>
    </source>
</reference>
<gene>
    <name evidence="1" type="ORF">RhiirA1_468986</name>
</gene>
<dbReference type="Proteomes" id="UP000232688">
    <property type="component" value="Unassembled WGS sequence"/>
</dbReference>
<evidence type="ECO:0000313" key="1">
    <source>
        <dbReference type="EMBL" id="PKC59756.1"/>
    </source>
</evidence>
<protein>
    <submittedName>
        <fullName evidence="1">Uncharacterized protein</fullName>
    </submittedName>
</protein>
<dbReference type="AlphaFoldDB" id="A0A2I1DXP1"/>
<proteinExistence type="predicted"/>
<name>A0A2I1DXP1_9GLOM</name>
<dbReference type="OrthoDB" id="2421164at2759"/>
<dbReference type="EMBL" id="LLXH01001267">
    <property type="protein sequence ID" value="PKC59756.1"/>
    <property type="molecule type" value="Genomic_DNA"/>
</dbReference>
<dbReference type="VEuPathDB" id="FungiDB:FUN_007940"/>
<organism evidence="1 2">
    <name type="scientific">Rhizophagus irregularis</name>
    <dbReference type="NCBI Taxonomy" id="588596"/>
    <lineage>
        <taxon>Eukaryota</taxon>
        <taxon>Fungi</taxon>
        <taxon>Fungi incertae sedis</taxon>
        <taxon>Mucoromycota</taxon>
        <taxon>Glomeromycotina</taxon>
        <taxon>Glomeromycetes</taxon>
        <taxon>Glomerales</taxon>
        <taxon>Glomeraceae</taxon>
        <taxon>Rhizophagus</taxon>
    </lineage>
</organism>
<sequence length="205" mass="24487">MTVIMETFSEKFKGQLKALLQLWLEEKGEYEEFHITPTNLLLSDAERIVSIDFKTILDYDEQSEIVHRCKIDLHHLTNYEYQRPNYLGGNEDELLRKLTRMIRQTTFRQKSVHERLEVYYYLGELLSLRGWTKKDYGILQEQVGQRFAKDVKKTSRRVYELFAIRGVQCLTKVAYICPTRLTKMSEGDFYDELLPEARRIMRETL</sequence>